<dbReference type="EMBL" id="PDSK01000097">
    <property type="protein sequence ID" value="PIE33512.1"/>
    <property type="molecule type" value="Genomic_DNA"/>
</dbReference>
<dbReference type="AlphaFoldDB" id="A0A2G6KEY0"/>
<accession>A0A2G6KEY0</accession>
<gene>
    <name evidence="1" type="ORF">CSA56_11340</name>
</gene>
<reference evidence="1 2" key="1">
    <citation type="submission" date="2017-10" db="EMBL/GenBank/DDBJ databases">
        <title>Novel microbial diversity and functional potential in the marine mammal oral microbiome.</title>
        <authorList>
            <person name="Dudek N.K."/>
            <person name="Sun C.L."/>
            <person name="Burstein D."/>
            <person name="Kantor R.S."/>
            <person name="Aliaga Goltsman D.S."/>
            <person name="Bik E.M."/>
            <person name="Thomas B.C."/>
            <person name="Banfield J.F."/>
            <person name="Relman D.A."/>
        </authorList>
    </citation>
    <scope>NUCLEOTIDE SEQUENCE [LARGE SCALE GENOMIC DNA]</scope>
    <source>
        <strain evidence="1">DOLJORAL78_47_16</strain>
    </source>
</reference>
<dbReference type="PROSITE" id="PS51257">
    <property type="entry name" value="PROKAR_LIPOPROTEIN"/>
    <property type="match status" value="1"/>
</dbReference>
<dbReference type="Proteomes" id="UP000230821">
    <property type="component" value="Unassembled WGS sequence"/>
</dbReference>
<evidence type="ECO:0000313" key="2">
    <source>
        <dbReference type="Proteomes" id="UP000230821"/>
    </source>
</evidence>
<comment type="caution">
    <text evidence="1">The sequence shown here is derived from an EMBL/GenBank/DDBJ whole genome shotgun (WGS) entry which is preliminary data.</text>
</comment>
<dbReference type="Gene3D" id="3.40.50.10070">
    <property type="entry name" value="TolB, N-terminal domain"/>
    <property type="match status" value="1"/>
</dbReference>
<proteinExistence type="predicted"/>
<name>A0A2G6KEY0_9BACT</name>
<sequence length="397" mass="44532">MKKRRHYWIIGLVLWLVSGCSTGIPLPKEVSGPSTVDETEIGQLVAELSHELLQEGIDTIAIVDFTNSLGQSSDFERDMTEKVFLAMTGFSGKFWVLSGDYLKKMLASQESDSAVWHVMGVKAVVYGVVQSNSKDVTLSLEAVDTETERTIRAVSRECRLIDRPETTMYMVETGENAEEIPEARPRQLDIAHEYESLPTFPWPPPEASAAAKVPSHYLTGSSLSPVRLDAVSQSLETALDRTGYTERSYYAVPGGFALVTRLEQFHPDGSSKQPPDRWSVEVIPPKSFSLASYLKALFTAQEGHFRIITFIVTSSPFRQSSDDDISREDAMEWLSTGLRILPYSIGRIPYTERHYCVALIYEFEQATRNHEAQFKALSTLPGIEHLKQANIWDVLEK</sequence>
<organism evidence="1 2">
    <name type="scientific">candidate division KSB3 bacterium</name>
    <dbReference type="NCBI Taxonomy" id="2044937"/>
    <lineage>
        <taxon>Bacteria</taxon>
        <taxon>candidate division KSB3</taxon>
    </lineage>
</organism>
<evidence type="ECO:0000313" key="1">
    <source>
        <dbReference type="EMBL" id="PIE33512.1"/>
    </source>
</evidence>
<evidence type="ECO:0008006" key="3">
    <source>
        <dbReference type="Google" id="ProtNLM"/>
    </source>
</evidence>
<protein>
    <recommendedName>
        <fullName evidence="3">FlgO domain-containing protein</fullName>
    </recommendedName>
</protein>